<dbReference type="InterPro" id="IPR010327">
    <property type="entry name" value="FldB/FldC_alpha/beta"/>
</dbReference>
<dbReference type="GO" id="GO:0016836">
    <property type="term" value="F:hydro-lyase activity"/>
    <property type="evidence" value="ECO:0007669"/>
    <property type="project" value="UniProtKB-ARBA"/>
</dbReference>
<sequence>MVTAVSVVDKYIDFVRKEAIETPEKSWNKIVLGLKANKWKTKLMPKRNISKGYQKLEAMMMSFVADSLGEEKSYVWSNIFAPCEIIQAFHLNMLSIECLSCYFAGYHLEDHFIDFAQNIGLAPTLCSYHKTFVGAVDSGVIPNPKYAVTTSLSCDGNLNTFRYLEKKKGVPFTFLDIPYEEDEASVTYLADQLRQLTKELEQYFHKSFDIEVLKETIRIENETRKELFRFFELQKKHYYPGELISQLYLMMGTHLLMGRRDFLELIQFMNEDIQTYPIFEGKRILWVHLLPFYQESLRQYFNSSDKYQIIASDIIIDYLEELEETKPFEALARKIIKNIYNGSYERKADMLESLVEQLKPDAMIHFCHWGCKQASGGSVLLKERMKETELPMLILDGDGIDKRNSHDGQIKTRLEAFLELIETEGK</sequence>
<accession>A0A9D9I0Y7</accession>
<dbReference type="EMBL" id="JADIML010000246">
    <property type="protein sequence ID" value="MBO8464009.1"/>
    <property type="molecule type" value="Genomic_DNA"/>
</dbReference>
<dbReference type="PANTHER" id="PTHR30548">
    <property type="entry name" value="2-HYDROXYGLUTARYL-COA DEHYDRATASE, D-COMPONENT-RELATED"/>
    <property type="match status" value="1"/>
</dbReference>
<name>A0A9D9I0Y7_9FIRM</name>
<evidence type="ECO:0000256" key="1">
    <source>
        <dbReference type="ARBA" id="ARBA00001966"/>
    </source>
</evidence>
<keyword evidence="3" id="KW-0411">Iron-sulfur</keyword>
<protein>
    <submittedName>
        <fullName evidence="4">2-hydroxyacyl-CoA dehydratase</fullName>
    </submittedName>
</protein>
<evidence type="ECO:0000313" key="5">
    <source>
        <dbReference type="Proteomes" id="UP000823618"/>
    </source>
</evidence>
<reference evidence="4" key="1">
    <citation type="submission" date="2020-10" db="EMBL/GenBank/DDBJ databases">
        <authorList>
            <person name="Gilroy R."/>
        </authorList>
    </citation>
    <scope>NUCLEOTIDE SEQUENCE</scope>
    <source>
        <strain evidence="4">E3-2379</strain>
    </source>
</reference>
<comment type="caution">
    <text evidence="4">The sequence shown here is derived from an EMBL/GenBank/DDBJ whole genome shotgun (WGS) entry which is preliminary data.</text>
</comment>
<dbReference type="GO" id="GO:0051536">
    <property type="term" value="F:iron-sulfur cluster binding"/>
    <property type="evidence" value="ECO:0007669"/>
    <property type="project" value="UniProtKB-KW"/>
</dbReference>
<evidence type="ECO:0000256" key="3">
    <source>
        <dbReference type="ARBA" id="ARBA00023014"/>
    </source>
</evidence>
<dbReference type="AlphaFoldDB" id="A0A9D9I0Y7"/>
<gene>
    <name evidence="4" type="ORF">IAC13_08770</name>
</gene>
<dbReference type="Proteomes" id="UP000823618">
    <property type="component" value="Unassembled WGS sequence"/>
</dbReference>
<dbReference type="PANTHER" id="PTHR30548:SF2">
    <property type="entry name" value="2-HYDROXYACYL-COA DEHYDRATASE,D-COMPONENT"/>
    <property type="match status" value="1"/>
</dbReference>
<proteinExistence type="inferred from homology"/>
<evidence type="ECO:0000313" key="4">
    <source>
        <dbReference type="EMBL" id="MBO8464009.1"/>
    </source>
</evidence>
<organism evidence="4 5">
    <name type="scientific">Candidatus Scybalomonas excrementavium</name>
    <dbReference type="NCBI Taxonomy" id="2840943"/>
    <lineage>
        <taxon>Bacteria</taxon>
        <taxon>Bacillati</taxon>
        <taxon>Bacillota</taxon>
        <taxon>Clostridia</taxon>
        <taxon>Lachnospirales</taxon>
        <taxon>Lachnospiraceae</taxon>
        <taxon>Lachnospiraceae incertae sedis</taxon>
        <taxon>Candidatus Scybalomonas</taxon>
    </lineage>
</organism>
<dbReference type="Gene3D" id="3.40.50.11890">
    <property type="match status" value="1"/>
</dbReference>
<dbReference type="Pfam" id="PF06050">
    <property type="entry name" value="HGD-D"/>
    <property type="match status" value="1"/>
</dbReference>
<evidence type="ECO:0000256" key="2">
    <source>
        <dbReference type="ARBA" id="ARBA00005806"/>
    </source>
</evidence>
<keyword evidence="3" id="KW-0479">Metal-binding</keyword>
<dbReference type="Gene3D" id="3.40.50.11900">
    <property type="match status" value="1"/>
</dbReference>
<comment type="cofactor">
    <cofactor evidence="1">
        <name>[4Fe-4S] cluster</name>
        <dbReference type="ChEBI" id="CHEBI:49883"/>
    </cofactor>
</comment>
<keyword evidence="3" id="KW-0408">Iron</keyword>
<reference evidence="4" key="2">
    <citation type="journal article" date="2021" name="PeerJ">
        <title>Extensive microbial diversity within the chicken gut microbiome revealed by metagenomics and culture.</title>
        <authorList>
            <person name="Gilroy R."/>
            <person name="Ravi A."/>
            <person name="Getino M."/>
            <person name="Pursley I."/>
            <person name="Horton D.L."/>
            <person name="Alikhan N.F."/>
            <person name="Baker D."/>
            <person name="Gharbi K."/>
            <person name="Hall N."/>
            <person name="Watson M."/>
            <person name="Adriaenssens E.M."/>
            <person name="Foster-Nyarko E."/>
            <person name="Jarju S."/>
            <person name="Secka A."/>
            <person name="Antonio M."/>
            <person name="Oren A."/>
            <person name="Chaudhuri R.R."/>
            <person name="La Ragione R."/>
            <person name="Hildebrand F."/>
            <person name="Pallen M.J."/>
        </authorList>
    </citation>
    <scope>NUCLEOTIDE SEQUENCE</scope>
    <source>
        <strain evidence="4">E3-2379</strain>
    </source>
</reference>
<comment type="similarity">
    <text evidence="2">Belongs to the FldB/FldC dehydratase alpha/beta subunit family.</text>
</comment>